<sequence>MNVSEINEVMGKNLYRIRKVRGLTQKTLGSKVGVGAATIGNYERGIRYIPGYLIHGLALALNVPEQFLVSELPDDIKNSDIANSNSNELLRKISDRDAWKKAELRKQVQTIQLVDNLLRDEYLELMLEEETDSEPLKKVKEEIFEIFHELEFFGDISQEFKNYEDNFDLIYWTGLFFFNFIVGQREIVKDNPYFKNINFIEEITDVLTQRSYSGELIYYKYEKKH</sequence>
<dbReference type="Pfam" id="PF01381">
    <property type="entry name" value="HTH_3"/>
    <property type="match status" value="1"/>
</dbReference>
<dbReference type="Proteomes" id="UP000510788">
    <property type="component" value="Chromosome"/>
</dbReference>
<gene>
    <name evidence="3" type="ORF">GTO82_05665</name>
</gene>
<evidence type="ECO:0000313" key="4">
    <source>
        <dbReference type="Proteomes" id="UP000510788"/>
    </source>
</evidence>
<dbReference type="EMBL" id="CP047409">
    <property type="protein sequence ID" value="QLL68353.1"/>
    <property type="molecule type" value="Genomic_DNA"/>
</dbReference>
<evidence type="ECO:0000256" key="1">
    <source>
        <dbReference type="ARBA" id="ARBA00023125"/>
    </source>
</evidence>
<evidence type="ECO:0000313" key="3">
    <source>
        <dbReference type="EMBL" id="QLL68353.1"/>
    </source>
</evidence>
<dbReference type="InterPro" id="IPR001387">
    <property type="entry name" value="Cro/C1-type_HTH"/>
</dbReference>
<name>A0A9X7Y6F1_LACJH</name>
<reference evidence="3 4" key="1">
    <citation type="submission" date="2020-01" db="EMBL/GenBank/DDBJ databases">
        <title>Complete and circular genome sequences of six lactobacillus isolates from horses.</title>
        <authorList>
            <person name="Hassan H.M."/>
        </authorList>
    </citation>
    <scope>NUCLEOTIDE SEQUENCE [LARGE SCALE GENOMIC DNA]</scope>
    <source>
        <strain evidence="3 4">3DG</strain>
    </source>
</reference>
<dbReference type="AlphaFoldDB" id="A0A9X7Y6F1"/>
<keyword evidence="1" id="KW-0238">DNA-binding</keyword>
<accession>A0A9X7Y6F1</accession>
<dbReference type="RefSeq" id="WP_180872836.1">
    <property type="nucleotide sequence ID" value="NZ_CP047409.1"/>
</dbReference>
<evidence type="ECO:0000259" key="2">
    <source>
        <dbReference type="PROSITE" id="PS50943"/>
    </source>
</evidence>
<dbReference type="PANTHER" id="PTHR46558:SF4">
    <property type="entry name" value="DNA-BIDING PHAGE PROTEIN"/>
    <property type="match status" value="1"/>
</dbReference>
<proteinExistence type="predicted"/>
<organism evidence="3 4">
    <name type="scientific">Lactobacillus johnsonii</name>
    <dbReference type="NCBI Taxonomy" id="33959"/>
    <lineage>
        <taxon>Bacteria</taxon>
        <taxon>Bacillati</taxon>
        <taxon>Bacillota</taxon>
        <taxon>Bacilli</taxon>
        <taxon>Lactobacillales</taxon>
        <taxon>Lactobacillaceae</taxon>
        <taxon>Lactobacillus</taxon>
    </lineage>
</organism>
<dbReference type="PROSITE" id="PS50943">
    <property type="entry name" value="HTH_CROC1"/>
    <property type="match status" value="1"/>
</dbReference>
<dbReference type="GO" id="GO:0003677">
    <property type="term" value="F:DNA binding"/>
    <property type="evidence" value="ECO:0007669"/>
    <property type="project" value="UniProtKB-KW"/>
</dbReference>
<feature type="domain" description="HTH cro/C1-type" evidence="2">
    <location>
        <begin position="14"/>
        <end position="68"/>
    </location>
</feature>
<dbReference type="SUPFAM" id="SSF47413">
    <property type="entry name" value="lambda repressor-like DNA-binding domains"/>
    <property type="match status" value="1"/>
</dbReference>
<dbReference type="Gene3D" id="1.10.260.40">
    <property type="entry name" value="lambda repressor-like DNA-binding domains"/>
    <property type="match status" value="1"/>
</dbReference>
<dbReference type="InterPro" id="IPR010982">
    <property type="entry name" value="Lambda_DNA-bd_dom_sf"/>
</dbReference>
<dbReference type="CDD" id="cd00093">
    <property type="entry name" value="HTH_XRE"/>
    <property type="match status" value="1"/>
</dbReference>
<dbReference type="PANTHER" id="PTHR46558">
    <property type="entry name" value="TRACRIPTIONAL REGULATORY PROTEIN-RELATED-RELATED"/>
    <property type="match status" value="1"/>
</dbReference>
<dbReference type="SMART" id="SM00530">
    <property type="entry name" value="HTH_XRE"/>
    <property type="match status" value="1"/>
</dbReference>
<protein>
    <submittedName>
        <fullName evidence="3">Helix-turn-helix domain-containing protein</fullName>
    </submittedName>
</protein>